<evidence type="ECO:0000313" key="4">
    <source>
        <dbReference type="EMBL" id="MET1488882.1"/>
    </source>
</evidence>
<evidence type="ECO:0000256" key="1">
    <source>
        <dbReference type="ARBA" id="ARBA00022763"/>
    </source>
</evidence>
<dbReference type="InterPro" id="IPR014048">
    <property type="entry name" value="MethylDNA_cys_MeTrfase_DNA-bd"/>
</dbReference>
<evidence type="ECO:0000313" key="5">
    <source>
        <dbReference type="Proteomes" id="UP001548590"/>
    </source>
</evidence>
<proteinExistence type="predicted"/>
<dbReference type="InterPro" id="IPR036388">
    <property type="entry name" value="WH-like_DNA-bd_sf"/>
</dbReference>
<dbReference type="Proteomes" id="UP001548590">
    <property type="component" value="Unassembled WGS sequence"/>
</dbReference>
<dbReference type="PANTHER" id="PTHR10815:SF13">
    <property type="entry name" value="METHYLATED-DNA--PROTEIN-CYSTEINE METHYLTRANSFERASE"/>
    <property type="match status" value="1"/>
</dbReference>
<gene>
    <name evidence="4" type="ORF">ABVT11_03510</name>
</gene>
<keyword evidence="4" id="KW-0808">Transferase</keyword>
<feature type="domain" description="Methylated-DNA-[protein]-cysteine S-methyltransferase DNA binding" evidence="3">
    <location>
        <begin position="131"/>
        <end position="212"/>
    </location>
</feature>
<evidence type="ECO:0000259" key="3">
    <source>
        <dbReference type="Pfam" id="PF01035"/>
    </source>
</evidence>
<comment type="caution">
    <text evidence="4">The sequence shown here is derived from an EMBL/GenBank/DDBJ whole genome shotgun (WGS) entry which is preliminary data.</text>
</comment>
<organism evidence="4 5">
    <name type="scientific">Uliginosibacterium paludis</name>
    <dbReference type="NCBI Taxonomy" id="1615952"/>
    <lineage>
        <taxon>Bacteria</taxon>
        <taxon>Pseudomonadati</taxon>
        <taxon>Pseudomonadota</taxon>
        <taxon>Betaproteobacteria</taxon>
        <taxon>Rhodocyclales</taxon>
        <taxon>Zoogloeaceae</taxon>
        <taxon>Uliginosibacterium</taxon>
    </lineage>
</organism>
<accession>A0ABV2CN00</accession>
<feature type="region of interest" description="Disordered" evidence="2">
    <location>
        <begin position="1"/>
        <end position="26"/>
    </location>
</feature>
<evidence type="ECO:0000256" key="2">
    <source>
        <dbReference type="SAM" id="MobiDB-lite"/>
    </source>
</evidence>
<keyword evidence="1" id="KW-0227">DNA damage</keyword>
<protein>
    <submittedName>
        <fullName evidence="4">Methylated-DNA--[protein]-cysteine S-methyltransferase</fullName>
        <ecNumber evidence="4">2.1.1.63</ecNumber>
    </submittedName>
</protein>
<dbReference type="InterPro" id="IPR036217">
    <property type="entry name" value="MethylDNA_cys_MeTrfase_DNAb"/>
</dbReference>
<dbReference type="NCBIfam" id="TIGR00589">
    <property type="entry name" value="ogt"/>
    <property type="match status" value="1"/>
</dbReference>
<sequence length="212" mass="23132">MKFAAGQTGSLIHTMKSGPAGPWKNPAQDRCWPMPFRIASHTQEVAVRSPFGAIMRSPADSLPALMDLPSCRLGMQANELGQITSILFLHPETPLKNRQTPLEQSLCAAVAHWLDGTPAPALPFAPCGTRFQQDVWQLIREIPRGRTAYYGELAARLDSSARAVGQACGDNPFPLFTPCHRVLGKHGNGGFAHAESGWLMQTKLWLLQHEGA</sequence>
<dbReference type="GO" id="GO:0003908">
    <property type="term" value="F:methylated-DNA-[protein]-cysteine S-methyltransferase activity"/>
    <property type="evidence" value="ECO:0007669"/>
    <property type="project" value="UniProtKB-EC"/>
</dbReference>
<dbReference type="Gene3D" id="1.10.10.10">
    <property type="entry name" value="Winged helix-like DNA-binding domain superfamily/Winged helix DNA-binding domain"/>
    <property type="match status" value="1"/>
</dbReference>
<dbReference type="CDD" id="cd06445">
    <property type="entry name" value="ATase"/>
    <property type="match status" value="1"/>
</dbReference>
<keyword evidence="4" id="KW-0489">Methyltransferase</keyword>
<dbReference type="SUPFAM" id="SSF46767">
    <property type="entry name" value="Methylated DNA-protein cysteine methyltransferase, C-terminal domain"/>
    <property type="match status" value="1"/>
</dbReference>
<dbReference type="PANTHER" id="PTHR10815">
    <property type="entry name" value="METHYLATED-DNA--PROTEIN-CYSTEINE METHYLTRANSFERASE"/>
    <property type="match status" value="1"/>
</dbReference>
<dbReference type="RefSeq" id="WP_385918317.1">
    <property type="nucleotide sequence ID" value="NZ_JBHRXU010000004.1"/>
</dbReference>
<name>A0ABV2CN00_9RHOO</name>
<dbReference type="EMBL" id="JBEWLZ010000002">
    <property type="protein sequence ID" value="MET1488882.1"/>
    <property type="molecule type" value="Genomic_DNA"/>
</dbReference>
<dbReference type="GO" id="GO:0032259">
    <property type="term" value="P:methylation"/>
    <property type="evidence" value="ECO:0007669"/>
    <property type="project" value="UniProtKB-KW"/>
</dbReference>
<dbReference type="Pfam" id="PF01035">
    <property type="entry name" value="DNA_binding_1"/>
    <property type="match status" value="1"/>
</dbReference>
<dbReference type="EC" id="2.1.1.63" evidence="4"/>
<reference evidence="4 5" key="1">
    <citation type="submission" date="2024-07" db="EMBL/GenBank/DDBJ databases">
        <title>Uliginosibacterium paludis KCTC:42655.</title>
        <authorList>
            <person name="Kim M.K."/>
        </authorList>
    </citation>
    <scope>NUCLEOTIDE SEQUENCE [LARGE SCALE GENOMIC DNA]</scope>
    <source>
        <strain evidence="4 5">KCTC 42655</strain>
    </source>
</reference>
<keyword evidence="5" id="KW-1185">Reference proteome</keyword>